<dbReference type="Proteomes" id="UP001183648">
    <property type="component" value="Unassembled WGS sequence"/>
</dbReference>
<organism evidence="1 2">
    <name type="scientific">Nocardioides marmoribigeumensis</name>
    <dbReference type="NCBI Taxonomy" id="433649"/>
    <lineage>
        <taxon>Bacteria</taxon>
        <taxon>Bacillati</taxon>
        <taxon>Actinomycetota</taxon>
        <taxon>Actinomycetes</taxon>
        <taxon>Propionibacteriales</taxon>
        <taxon>Nocardioidaceae</taxon>
        <taxon>Nocardioides</taxon>
    </lineage>
</organism>
<protein>
    <submittedName>
        <fullName evidence="1">Uncharacterized protein</fullName>
    </submittedName>
</protein>
<evidence type="ECO:0000313" key="1">
    <source>
        <dbReference type="EMBL" id="MDR7360941.1"/>
    </source>
</evidence>
<proteinExistence type="predicted"/>
<sequence>MDHEATTSPSERAAAVVHELETLEDVAIDHHVAAFELAHAKLRGLLTDDGHLRHGPHAASA</sequence>
<dbReference type="EMBL" id="JAVDYG010000001">
    <property type="protein sequence ID" value="MDR7360941.1"/>
    <property type="molecule type" value="Genomic_DNA"/>
</dbReference>
<evidence type="ECO:0000313" key="2">
    <source>
        <dbReference type="Proteomes" id="UP001183648"/>
    </source>
</evidence>
<dbReference type="RefSeq" id="WP_310298162.1">
    <property type="nucleotide sequence ID" value="NZ_BAAAPS010000002.1"/>
</dbReference>
<keyword evidence="2" id="KW-1185">Reference proteome</keyword>
<name>A0ABU2BRP4_9ACTN</name>
<accession>A0ABU2BRP4</accession>
<comment type="caution">
    <text evidence="1">The sequence shown here is derived from an EMBL/GenBank/DDBJ whole genome shotgun (WGS) entry which is preliminary data.</text>
</comment>
<reference evidence="1 2" key="1">
    <citation type="submission" date="2023-07" db="EMBL/GenBank/DDBJ databases">
        <title>Sequencing the genomes of 1000 actinobacteria strains.</title>
        <authorList>
            <person name="Klenk H.-P."/>
        </authorList>
    </citation>
    <scope>NUCLEOTIDE SEQUENCE [LARGE SCALE GENOMIC DNA]</scope>
    <source>
        <strain evidence="1 2">DSM 19426</strain>
    </source>
</reference>
<gene>
    <name evidence="1" type="ORF">J2S63_000494</name>
</gene>